<reference evidence="3" key="1">
    <citation type="journal article" date="2010" name="Science">
        <title>Signatures of adaptation to obligate biotrophy in the Hyaloperonospora arabidopsidis genome.</title>
        <authorList>
            <person name="Baxter L."/>
            <person name="Tripathy S."/>
            <person name="Ishaque N."/>
            <person name="Boot N."/>
            <person name="Cabral A."/>
            <person name="Kemen E."/>
            <person name="Thines M."/>
            <person name="Ah-Fong A."/>
            <person name="Anderson R."/>
            <person name="Badejoko W."/>
            <person name="Bittner-Eddy P."/>
            <person name="Boore J.L."/>
            <person name="Chibucos M.C."/>
            <person name="Coates M."/>
            <person name="Dehal P."/>
            <person name="Delehaunty K."/>
            <person name="Dong S."/>
            <person name="Downton P."/>
            <person name="Dumas B."/>
            <person name="Fabro G."/>
            <person name="Fronick C."/>
            <person name="Fuerstenberg S.I."/>
            <person name="Fulton L."/>
            <person name="Gaulin E."/>
            <person name="Govers F."/>
            <person name="Hughes L."/>
            <person name="Humphray S."/>
            <person name="Jiang R.H."/>
            <person name="Judelson H."/>
            <person name="Kamoun S."/>
            <person name="Kyung K."/>
            <person name="Meijer H."/>
            <person name="Minx P."/>
            <person name="Morris P."/>
            <person name="Nelson J."/>
            <person name="Phuntumart V."/>
            <person name="Qutob D."/>
            <person name="Rehmany A."/>
            <person name="Rougon-Cardoso A."/>
            <person name="Ryden P."/>
            <person name="Torto-Alalibo T."/>
            <person name="Studholme D."/>
            <person name="Wang Y."/>
            <person name="Win J."/>
            <person name="Wood J."/>
            <person name="Clifton S.W."/>
            <person name="Rogers J."/>
            <person name="Van den Ackerveken G."/>
            <person name="Jones J.D."/>
            <person name="McDowell J.M."/>
            <person name="Beynon J."/>
            <person name="Tyler B.M."/>
        </authorList>
    </citation>
    <scope>NUCLEOTIDE SEQUENCE [LARGE SCALE GENOMIC DNA]</scope>
    <source>
        <strain evidence="3">Emoy2</strain>
    </source>
</reference>
<evidence type="ECO:0000256" key="1">
    <source>
        <dbReference type="SAM" id="SignalP"/>
    </source>
</evidence>
<dbReference type="EnsemblProtists" id="HpaT803649">
    <property type="protein sequence ID" value="HpaP803649"/>
    <property type="gene ID" value="HpaG803649"/>
</dbReference>
<evidence type="ECO:0000313" key="2">
    <source>
        <dbReference type="EnsemblProtists" id="HpaP803649"/>
    </source>
</evidence>
<keyword evidence="3" id="KW-1185">Reference proteome</keyword>
<accession>M4BBI6</accession>
<evidence type="ECO:0000313" key="3">
    <source>
        <dbReference type="Proteomes" id="UP000011713"/>
    </source>
</evidence>
<dbReference type="EMBL" id="JH598095">
    <property type="status" value="NOT_ANNOTATED_CDS"/>
    <property type="molecule type" value="Genomic_DNA"/>
</dbReference>
<dbReference type="AlphaFoldDB" id="M4BBI6"/>
<sequence>MRIALVVDTLAVAVAVCVVVSSTAASGVRKASTTATSDTSSYRARILQTVHGADKDSEEARMLPFSSILGRLRKTPEVDQLLTENLLENTGSTDVYNGPLSSDMRRIIKVLVSKEEDVLHWQKLAEGLDDHSISPKSRIIHEELAKHHEQSRLLEVELQSKIEAAVKTNQFKDWFRRVTSNPGGDSPTKGKVLQEAEFDYWFSLDTQSKEGVLERLSSSTVQNLEMSTSLSGYIADQYMVYYRKKLAELSSSAVVVR</sequence>
<evidence type="ECO:0008006" key="4">
    <source>
        <dbReference type="Google" id="ProtNLM"/>
    </source>
</evidence>
<reference evidence="2" key="2">
    <citation type="submission" date="2015-06" db="UniProtKB">
        <authorList>
            <consortium name="EnsemblProtists"/>
        </authorList>
    </citation>
    <scope>IDENTIFICATION</scope>
    <source>
        <strain evidence="2">Emoy2</strain>
    </source>
</reference>
<organism evidence="2 3">
    <name type="scientific">Hyaloperonospora arabidopsidis (strain Emoy2)</name>
    <name type="common">Downy mildew agent</name>
    <name type="synonym">Peronospora arabidopsidis</name>
    <dbReference type="NCBI Taxonomy" id="559515"/>
    <lineage>
        <taxon>Eukaryota</taxon>
        <taxon>Sar</taxon>
        <taxon>Stramenopiles</taxon>
        <taxon>Oomycota</taxon>
        <taxon>Peronosporomycetes</taxon>
        <taxon>Peronosporales</taxon>
        <taxon>Peronosporaceae</taxon>
        <taxon>Hyaloperonospora</taxon>
    </lineage>
</organism>
<keyword evidence="1" id="KW-0732">Signal</keyword>
<feature type="signal peptide" evidence="1">
    <location>
        <begin position="1"/>
        <end position="25"/>
    </location>
</feature>
<dbReference type="Proteomes" id="UP000011713">
    <property type="component" value="Unassembled WGS sequence"/>
</dbReference>
<dbReference type="InParanoid" id="M4BBI6"/>
<proteinExistence type="predicted"/>
<protein>
    <recommendedName>
        <fullName evidence="4">RxLR effector candidate protein</fullName>
    </recommendedName>
</protein>
<feature type="chain" id="PRO_5004048740" description="RxLR effector candidate protein" evidence="1">
    <location>
        <begin position="26"/>
        <end position="257"/>
    </location>
</feature>
<name>M4BBI6_HYAAE</name>
<dbReference type="HOGENOM" id="CLU_1083591_0_0_1"/>
<dbReference type="VEuPathDB" id="FungiDB:HpaG803649"/>